<sequence length="255" mass="28049">MDQDPASGSSSEKDQSVQNALDLLARHFGRKLEGEPSASKEASDLRLFYEKQLEVRDETIRSLRSLLSSMNAASVCRPAVIGSGRVEFERLIHTIEAGKHGFCPNFVNGRDWESQLDKYTQVVLSMLSAMSGIKIANVEARKEHVGGTVEYIALCSLEVGSFAAASVSAFQFTLQFHGDEIVLDGGADRRTDRYVRYEPIGWNGSNVSFDGAISQLSSPTVFQLDRLPSFVQDLLCKLVGNLQVDARQDVGRDVI</sequence>
<evidence type="ECO:0000313" key="2">
    <source>
        <dbReference type="Proteomes" id="UP001383192"/>
    </source>
</evidence>
<comment type="caution">
    <text evidence="1">The sequence shown here is derived from an EMBL/GenBank/DDBJ whole genome shotgun (WGS) entry which is preliminary data.</text>
</comment>
<gene>
    <name evidence="1" type="ORF">VNI00_017674</name>
</gene>
<evidence type="ECO:0000313" key="1">
    <source>
        <dbReference type="EMBL" id="KAK7020636.1"/>
    </source>
</evidence>
<evidence type="ECO:0008006" key="3">
    <source>
        <dbReference type="Google" id="ProtNLM"/>
    </source>
</evidence>
<dbReference type="EMBL" id="JAYKXP010000184">
    <property type="protein sequence ID" value="KAK7020636.1"/>
    <property type="molecule type" value="Genomic_DNA"/>
</dbReference>
<name>A0AAW0B3S6_9AGAR</name>
<organism evidence="1 2">
    <name type="scientific">Paramarasmius palmivorus</name>
    <dbReference type="NCBI Taxonomy" id="297713"/>
    <lineage>
        <taxon>Eukaryota</taxon>
        <taxon>Fungi</taxon>
        <taxon>Dikarya</taxon>
        <taxon>Basidiomycota</taxon>
        <taxon>Agaricomycotina</taxon>
        <taxon>Agaricomycetes</taxon>
        <taxon>Agaricomycetidae</taxon>
        <taxon>Agaricales</taxon>
        <taxon>Marasmiineae</taxon>
        <taxon>Marasmiaceae</taxon>
        <taxon>Paramarasmius</taxon>
    </lineage>
</organism>
<dbReference type="AlphaFoldDB" id="A0AAW0B3S6"/>
<keyword evidence="2" id="KW-1185">Reference proteome</keyword>
<dbReference type="Proteomes" id="UP001383192">
    <property type="component" value="Unassembled WGS sequence"/>
</dbReference>
<reference evidence="1 2" key="1">
    <citation type="submission" date="2024-01" db="EMBL/GenBank/DDBJ databases">
        <title>A draft genome for a cacao thread blight-causing isolate of Paramarasmius palmivorus.</title>
        <authorList>
            <person name="Baruah I.K."/>
            <person name="Bukari Y."/>
            <person name="Amoako-Attah I."/>
            <person name="Meinhardt L.W."/>
            <person name="Bailey B.A."/>
            <person name="Cohen S.P."/>
        </authorList>
    </citation>
    <scope>NUCLEOTIDE SEQUENCE [LARGE SCALE GENOMIC DNA]</scope>
    <source>
        <strain evidence="1 2">GH-12</strain>
    </source>
</reference>
<proteinExistence type="predicted"/>
<protein>
    <recommendedName>
        <fullName evidence="3">Non-structural maintenance of chromosomes element 4</fullName>
    </recommendedName>
</protein>
<accession>A0AAW0B3S6</accession>